<evidence type="ECO:0000256" key="13">
    <source>
        <dbReference type="SAM" id="SignalP"/>
    </source>
</evidence>
<dbReference type="InterPro" id="IPR034028">
    <property type="entry name" value="ZnMc_ADAM_fungal"/>
</dbReference>
<dbReference type="GO" id="GO:0004222">
    <property type="term" value="F:metalloendopeptidase activity"/>
    <property type="evidence" value="ECO:0007669"/>
    <property type="project" value="InterPro"/>
</dbReference>
<dbReference type="Pfam" id="PF00200">
    <property type="entry name" value="Disintegrin"/>
    <property type="match status" value="1"/>
</dbReference>
<dbReference type="GO" id="GO:0046872">
    <property type="term" value="F:metal ion binding"/>
    <property type="evidence" value="ECO:0007669"/>
    <property type="project" value="UniProtKB-KW"/>
</dbReference>
<feature type="binding site" evidence="10">
    <location>
        <position position="407"/>
    </location>
    <ligand>
        <name>Zn(2+)</name>
        <dbReference type="ChEBI" id="CHEBI:29105"/>
        <note>catalytic</note>
    </ligand>
</feature>
<dbReference type="Pfam" id="PF17771">
    <property type="entry name" value="ADAMTS_CR_2"/>
    <property type="match status" value="1"/>
</dbReference>
<dbReference type="AlphaFoldDB" id="A0A8K0X357"/>
<feature type="compositionally biased region" description="Low complexity" evidence="11">
    <location>
        <begin position="740"/>
        <end position="758"/>
    </location>
</feature>
<dbReference type="SMART" id="SM00050">
    <property type="entry name" value="DISIN"/>
    <property type="match status" value="1"/>
</dbReference>
<evidence type="ECO:0000256" key="3">
    <source>
        <dbReference type="ARBA" id="ARBA00022801"/>
    </source>
</evidence>
<keyword evidence="2 10" id="KW-0479">Metal-binding</keyword>
<keyword evidence="12" id="KW-0472">Membrane</keyword>
<evidence type="ECO:0000259" key="15">
    <source>
        <dbReference type="PROSITE" id="PS50215"/>
    </source>
</evidence>
<feature type="signal peptide" evidence="13">
    <location>
        <begin position="1"/>
        <end position="21"/>
    </location>
</feature>
<keyword evidence="5 16" id="KW-0482">Metalloprotease</keyword>
<dbReference type="InterPro" id="IPR024079">
    <property type="entry name" value="MetalloPept_cat_dom_sf"/>
</dbReference>
<organism evidence="16 17">
    <name type="scientific">Plectosphaerella cucumerina</name>
    <dbReference type="NCBI Taxonomy" id="40658"/>
    <lineage>
        <taxon>Eukaryota</taxon>
        <taxon>Fungi</taxon>
        <taxon>Dikarya</taxon>
        <taxon>Ascomycota</taxon>
        <taxon>Pezizomycotina</taxon>
        <taxon>Sordariomycetes</taxon>
        <taxon>Hypocreomycetidae</taxon>
        <taxon>Glomerellales</taxon>
        <taxon>Plectosphaerellaceae</taxon>
        <taxon>Plectosphaerella</taxon>
    </lineage>
</organism>
<feature type="compositionally biased region" description="Pro residues" evidence="11">
    <location>
        <begin position="775"/>
        <end position="784"/>
    </location>
</feature>
<keyword evidence="17" id="KW-1185">Reference proteome</keyword>
<evidence type="ECO:0000256" key="12">
    <source>
        <dbReference type="SAM" id="Phobius"/>
    </source>
</evidence>
<sequence length="784" mass="85117">MWHSPYALLALALLTLRTTQAYSFVANRVSRVDTVQDIDFISNPDAHEPHGAHTLVVTLARESQRIRFELSPNLDILSPTINVQHVQPDGSYRSAAPAAFDDDLTRFYKGSALTRKDDSRPWTRAGWARVSLRQEAGRHLIEGAFKLHGDSYHIATDSSYRRSRHADDPGAPPKDAPYLVVWRDSDIIEDPFRSELLRRSGDDSTFCGTHSIKERDLDLDGDHPSFGAISARQNIGFDPADTIGSTSGCPSSQRVALLGIATDCTYTREFQDVAAARRNILNQINTASELYENTFNVRLAIQNLTISDPSCPARASSSTPWNVPCTNNFDISARLSSFSEWRGQFDDGNAIWTLLSACNTGQTVGIAWLRSVCSRGVREQSLGGQLQFVASTNVVVRTRAEWQVIAHEIGHNFGATHDCRQAECASAATRRASDCCPLSSNTCDAGERFLMNPVTNDNIEEFSGCSVGLVCTGMGRNLIDTSCFVGPDDAPAEDEIRESECGNGIVEGSEDCDCGGPEGCPANSCCDPQTCRLREGAVCDPTNDKCCTDSCAVAESGFVCRSSTSECDPEETCDGRTSTCPGDDFRTDGETCGPDGDGLQCASGQCTSRDEQCRVAYDNETIACDFGSCRLSCEQSGSCRVETQLFLDGTPCEGGGMCMTGLCEVEGSGGRGGGNNGGGSNGSWFDQNRNLVIGLAAGIGGLIVIIILSCMISSFRKKRNAKVLSKRWPTNPYMAQHLQQQQYAGGPQWPQQQGQQQWPQPPQQPHRGSSHQSWQPPPNMVRYG</sequence>
<feature type="domain" description="Peptidase M12B" evidence="15">
    <location>
        <begin position="253"/>
        <end position="467"/>
    </location>
</feature>
<keyword evidence="13" id="KW-0732">Signal</keyword>
<evidence type="ECO:0000313" key="17">
    <source>
        <dbReference type="Proteomes" id="UP000813385"/>
    </source>
</evidence>
<keyword evidence="12" id="KW-1133">Transmembrane helix</keyword>
<dbReference type="FunFam" id="4.10.70.10:FF:000003">
    <property type="entry name" value="Disintegrin and metalloproteinase domain-containing protein 17"/>
    <property type="match status" value="1"/>
</dbReference>
<comment type="function">
    <text evidence="8">Probable zinc protease.</text>
</comment>
<keyword evidence="4 10" id="KW-0862">Zinc</keyword>
<evidence type="ECO:0000256" key="11">
    <source>
        <dbReference type="SAM" id="MobiDB-lite"/>
    </source>
</evidence>
<feature type="binding site" evidence="10">
    <location>
        <position position="417"/>
    </location>
    <ligand>
        <name>Zn(2+)</name>
        <dbReference type="ChEBI" id="CHEBI:29105"/>
        <note>catalytic</note>
    </ligand>
</feature>
<dbReference type="Pfam" id="PF13688">
    <property type="entry name" value="Reprolysin_5"/>
    <property type="match status" value="1"/>
</dbReference>
<keyword evidence="1" id="KW-0645">Protease</keyword>
<keyword evidence="6" id="KW-1015">Disulfide bond</keyword>
<feature type="chain" id="PRO_5035464477" description="Disintegrin and metalloproteinase domain-containing protein B" evidence="13">
    <location>
        <begin position="22"/>
        <end position="784"/>
    </location>
</feature>
<reference evidence="16" key="1">
    <citation type="journal article" date="2021" name="Nat. Commun.">
        <title>Genetic determinants of endophytism in the Arabidopsis root mycobiome.</title>
        <authorList>
            <person name="Mesny F."/>
            <person name="Miyauchi S."/>
            <person name="Thiergart T."/>
            <person name="Pickel B."/>
            <person name="Atanasova L."/>
            <person name="Karlsson M."/>
            <person name="Huettel B."/>
            <person name="Barry K.W."/>
            <person name="Haridas S."/>
            <person name="Chen C."/>
            <person name="Bauer D."/>
            <person name="Andreopoulos W."/>
            <person name="Pangilinan J."/>
            <person name="LaButti K."/>
            <person name="Riley R."/>
            <person name="Lipzen A."/>
            <person name="Clum A."/>
            <person name="Drula E."/>
            <person name="Henrissat B."/>
            <person name="Kohler A."/>
            <person name="Grigoriev I.V."/>
            <person name="Martin F.M."/>
            <person name="Hacquard S."/>
        </authorList>
    </citation>
    <scope>NUCLEOTIDE SEQUENCE</scope>
    <source>
        <strain evidence="16">MPI-CAGE-AT-0016</strain>
    </source>
</reference>
<dbReference type="CDD" id="cd04271">
    <property type="entry name" value="ZnMc_ADAM_fungal"/>
    <property type="match status" value="1"/>
</dbReference>
<feature type="domain" description="Disintegrin" evidence="14">
    <location>
        <begin position="498"/>
        <end position="588"/>
    </location>
</feature>
<evidence type="ECO:0000256" key="1">
    <source>
        <dbReference type="ARBA" id="ARBA00022670"/>
    </source>
</evidence>
<evidence type="ECO:0000259" key="14">
    <source>
        <dbReference type="PROSITE" id="PS50214"/>
    </source>
</evidence>
<dbReference type="PANTHER" id="PTHR11905">
    <property type="entry name" value="ADAM A DISINTEGRIN AND METALLOPROTEASE DOMAIN"/>
    <property type="match status" value="1"/>
</dbReference>
<keyword evidence="7" id="KW-0325">Glycoprotein</keyword>
<evidence type="ECO:0000313" key="16">
    <source>
        <dbReference type="EMBL" id="KAH7362366.1"/>
    </source>
</evidence>
<dbReference type="InterPro" id="IPR001762">
    <property type="entry name" value="Disintegrin_dom"/>
</dbReference>
<feature type="transmembrane region" description="Helical" evidence="12">
    <location>
        <begin position="691"/>
        <end position="712"/>
    </location>
</feature>
<evidence type="ECO:0000256" key="9">
    <source>
        <dbReference type="ARBA" id="ARBA00074021"/>
    </source>
</evidence>
<dbReference type="EMBL" id="JAGPXD010000003">
    <property type="protein sequence ID" value="KAH7362366.1"/>
    <property type="molecule type" value="Genomic_DNA"/>
</dbReference>
<dbReference type="InterPro" id="IPR041645">
    <property type="entry name" value="ADAMTS_CR_2"/>
</dbReference>
<feature type="active site" evidence="10">
    <location>
        <position position="408"/>
    </location>
</feature>
<evidence type="ECO:0000256" key="5">
    <source>
        <dbReference type="ARBA" id="ARBA00023049"/>
    </source>
</evidence>
<evidence type="ECO:0000256" key="6">
    <source>
        <dbReference type="ARBA" id="ARBA00023157"/>
    </source>
</evidence>
<comment type="caution">
    <text evidence="16">The sequence shown here is derived from an EMBL/GenBank/DDBJ whole genome shotgun (WGS) entry which is preliminary data.</text>
</comment>
<evidence type="ECO:0000256" key="4">
    <source>
        <dbReference type="ARBA" id="ARBA00022833"/>
    </source>
</evidence>
<dbReference type="Proteomes" id="UP000813385">
    <property type="component" value="Unassembled WGS sequence"/>
</dbReference>
<dbReference type="InterPro" id="IPR036436">
    <property type="entry name" value="Disintegrin_dom_sf"/>
</dbReference>
<evidence type="ECO:0000256" key="7">
    <source>
        <dbReference type="ARBA" id="ARBA00023180"/>
    </source>
</evidence>
<dbReference type="PROSITE" id="PS50214">
    <property type="entry name" value="DISINTEGRIN_2"/>
    <property type="match status" value="1"/>
</dbReference>
<accession>A0A8K0X357</accession>
<feature type="binding site" evidence="10">
    <location>
        <position position="411"/>
    </location>
    <ligand>
        <name>Zn(2+)</name>
        <dbReference type="ChEBI" id="CHEBI:29105"/>
        <note>catalytic</note>
    </ligand>
</feature>
<dbReference type="Gene3D" id="3.40.1620.60">
    <property type="match status" value="1"/>
</dbReference>
<feature type="region of interest" description="Disordered" evidence="11">
    <location>
        <begin position="740"/>
        <end position="784"/>
    </location>
</feature>
<dbReference type="Gene3D" id="4.10.70.10">
    <property type="entry name" value="Disintegrin domain"/>
    <property type="match status" value="1"/>
</dbReference>
<name>A0A8K0X357_9PEZI</name>
<proteinExistence type="predicted"/>
<keyword evidence="12" id="KW-0812">Transmembrane</keyword>
<dbReference type="GO" id="GO:0006508">
    <property type="term" value="P:proteolysis"/>
    <property type="evidence" value="ECO:0007669"/>
    <property type="project" value="InterPro"/>
</dbReference>
<keyword evidence="3" id="KW-0378">Hydrolase</keyword>
<protein>
    <recommendedName>
        <fullName evidence="9">Disintegrin and metalloproteinase domain-containing protein B</fullName>
    </recommendedName>
</protein>
<dbReference type="PROSITE" id="PS50215">
    <property type="entry name" value="ADAM_MEPRO"/>
    <property type="match status" value="1"/>
</dbReference>
<gene>
    <name evidence="16" type="ORF">B0T11DRAFT_255792</name>
</gene>
<evidence type="ECO:0000256" key="8">
    <source>
        <dbReference type="ARBA" id="ARBA00056552"/>
    </source>
</evidence>
<dbReference type="Gene3D" id="3.40.390.10">
    <property type="entry name" value="Collagenase (Catalytic Domain)"/>
    <property type="match status" value="1"/>
</dbReference>
<dbReference type="SUPFAM" id="SSF57552">
    <property type="entry name" value="Blood coagulation inhibitor (disintegrin)"/>
    <property type="match status" value="1"/>
</dbReference>
<dbReference type="SUPFAM" id="SSF55486">
    <property type="entry name" value="Metalloproteases ('zincins'), catalytic domain"/>
    <property type="match status" value="1"/>
</dbReference>
<dbReference type="OrthoDB" id="5951731at2759"/>
<evidence type="ECO:0000256" key="10">
    <source>
        <dbReference type="PROSITE-ProRule" id="PRU00276"/>
    </source>
</evidence>
<dbReference type="PANTHER" id="PTHR11905:SF159">
    <property type="entry name" value="ADAM METALLOPROTEASE"/>
    <property type="match status" value="1"/>
</dbReference>
<comment type="caution">
    <text evidence="10">Lacks conserved residue(s) required for the propagation of feature annotation.</text>
</comment>
<evidence type="ECO:0000256" key="2">
    <source>
        <dbReference type="ARBA" id="ARBA00022723"/>
    </source>
</evidence>
<dbReference type="InterPro" id="IPR001590">
    <property type="entry name" value="Peptidase_M12B"/>
</dbReference>